<reference evidence="2 3" key="1">
    <citation type="submission" date="2024-09" db="EMBL/GenBank/DDBJ databases">
        <authorList>
            <person name="Zhang Z.-H."/>
        </authorList>
    </citation>
    <scope>NUCLEOTIDE SEQUENCE [LARGE SCALE GENOMIC DNA]</scope>
    <source>
        <strain evidence="2 3">HHTR114</strain>
    </source>
</reference>
<organism evidence="2 3">
    <name type="scientific">Hyphococcus aureus</name>
    <dbReference type="NCBI Taxonomy" id="2666033"/>
    <lineage>
        <taxon>Bacteria</taxon>
        <taxon>Pseudomonadati</taxon>
        <taxon>Pseudomonadota</taxon>
        <taxon>Alphaproteobacteria</taxon>
        <taxon>Parvularculales</taxon>
        <taxon>Parvularculaceae</taxon>
        <taxon>Hyphococcus</taxon>
    </lineage>
</organism>
<dbReference type="Gene3D" id="2.30.30.220">
    <property type="entry name" value="SspB-like"/>
    <property type="match status" value="1"/>
</dbReference>
<sequence length="168" mass="18839">MSEDIELDYNDLIQEAQKRAYRFLMRDVLKLVAELGDAPGEHHFFIEFLTGAPGVSIPDHLKEQYPERMTIVLQHQFENLTVTDDEVGVTLWFKGKEARLEIPFDAVTQFADPSAQFGVNFDVSEPENENGGAETSAAPEAETEEAAEEKTDKSEGADIVSLDSFRKK</sequence>
<dbReference type="InterPro" id="IPR036760">
    <property type="entry name" value="SspB-like_sf"/>
</dbReference>
<evidence type="ECO:0000313" key="2">
    <source>
        <dbReference type="EMBL" id="MFC6036108.1"/>
    </source>
</evidence>
<protein>
    <submittedName>
        <fullName evidence="2">SspB family protein</fullName>
    </submittedName>
</protein>
<dbReference type="EMBL" id="JBHPON010000002">
    <property type="protein sequence ID" value="MFC6036108.1"/>
    <property type="molecule type" value="Genomic_DNA"/>
</dbReference>
<dbReference type="Proteomes" id="UP001596116">
    <property type="component" value="Unassembled WGS sequence"/>
</dbReference>
<dbReference type="SUPFAM" id="SSF101738">
    <property type="entry name" value="SspB-like"/>
    <property type="match status" value="1"/>
</dbReference>
<dbReference type="RefSeq" id="WP_379882663.1">
    <property type="nucleotide sequence ID" value="NZ_JBHPON010000002.1"/>
</dbReference>
<evidence type="ECO:0000256" key="1">
    <source>
        <dbReference type="SAM" id="MobiDB-lite"/>
    </source>
</evidence>
<keyword evidence="3" id="KW-1185">Reference proteome</keyword>
<accession>A0ABW1L0A3</accession>
<feature type="region of interest" description="Disordered" evidence="1">
    <location>
        <begin position="122"/>
        <end position="168"/>
    </location>
</feature>
<evidence type="ECO:0000313" key="3">
    <source>
        <dbReference type="Proteomes" id="UP001596116"/>
    </source>
</evidence>
<comment type="caution">
    <text evidence="2">The sequence shown here is derived from an EMBL/GenBank/DDBJ whole genome shotgun (WGS) entry which is preliminary data.</text>
</comment>
<gene>
    <name evidence="2" type="ORF">ACFMB1_11170</name>
</gene>
<dbReference type="InterPro" id="IPR007481">
    <property type="entry name" value="SspB"/>
</dbReference>
<dbReference type="Pfam" id="PF04386">
    <property type="entry name" value="SspB"/>
    <property type="match status" value="1"/>
</dbReference>
<proteinExistence type="predicted"/>
<name>A0ABW1L0A3_9PROT</name>